<evidence type="ECO:0000256" key="2">
    <source>
        <dbReference type="ARBA" id="ARBA00022670"/>
    </source>
</evidence>
<dbReference type="SUPFAM" id="SSF54001">
    <property type="entry name" value="Cysteine proteinases"/>
    <property type="match status" value="1"/>
</dbReference>
<dbReference type="EMBL" id="CAOJ01014166">
    <property type="protein sequence ID" value="CCO35159.1"/>
    <property type="molecule type" value="Genomic_DNA"/>
</dbReference>
<evidence type="ECO:0000313" key="7">
    <source>
        <dbReference type="EMBL" id="CCO35159.1"/>
    </source>
</evidence>
<dbReference type="PROSITE" id="PS50203">
    <property type="entry name" value="CALPAIN_CAT"/>
    <property type="match status" value="1"/>
</dbReference>
<evidence type="ECO:0000313" key="8">
    <source>
        <dbReference type="Proteomes" id="UP000012065"/>
    </source>
</evidence>
<feature type="domain" description="Calpain catalytic" evidence="6">
    <location>
        <begin position="139"/>
        <end position="245"/>
    </location>
</feature>
<dbReference type="PRINTS" id="PR00704">
    <property type="entry name" value="CALPAIN"/>
</dbReference>
<keyword evidence="2" id="KW-0645">Protease</keyword>
<comment type="caution">
    <text evidence="5">Lacks conserved residue(s) required for the propagation of feature annotation.</text>
</comment>
<dbReference type="InterPro" id="IPR022684">
    <property type="entry name" value="Calpain_cysteine_protease"/>
</dbReference>
<dbReference type="GO" id="GO:0006508">
    <property type="term" value="P:proteolysis"/>
    <property type="evidence" value="ECO:0007669"/>
    <property type="project" value="UniProtKB-KW"/>
</dbReference>
<evidence type="ECO:0000256" key="3">
    <source>
        <dbReference type="ARBA" id="ARBA00022801"/>
    </source>
</evidence>
<evidence type="ECO:0000256" key="1">
    <source>
        <dbReference type="ARBA" id="ARBA00007623"/>
    </source>
</evidence>
<reference evidence="7 8" key="1">
    <citation type="journal article" date="2013" name="J. Biotechnol.">
        <title>Establishment and interpretation of the genome sequence of the phytopathogenic fungus Rhizoctonia solani AG1-IB isolate 7/3/14.</title>
        <authorList>
            <person name="Wibberg D.W."/>
            <person name="Jelonek L.J."/>
            <person name="Rupp O.R."/>
            <person name="Hennig M.H."/>
            <person name="Eikmeyer F.E."/>
            <person name="Goesmann A.G."/>
            <person name="Hartmann A.H."/>
            <person name="Borriss R.B."/>
            <person name="Grosch R.G."/>
            <person name="Puehler A.P."/>
            <person name="Schlueter A.S."/>
        </authorList>
    </citation>
    <scope>NUCLEOTIDE SEQUENCE [LARGE SCALE GENOMIC DNA]</scope>
    <source>
        <strain evidence="8">AG1-IB / isolate 7/3/14</strain>
    </source>
</reference>
<dbReference type="Proteomes" id="UP000012065">
    <property type="component" value="Unassembled WGS sequence"/>
</dbReference>
<protein>
    <submittedName>
        <fullName evidence="7">Calpain-1 catalytic subunit</fullName>
    </submittedName>
</protein>
<dbReference type="PANTHER" id="PTHR10183:SF379">
    <property type="entry name" value="CALPAIN-5"/>
    <property type="match status" value="1"/>
</dbReference>
<keyword evidence="4" id="KW-0788">Thiol protease</keyword>
<name>M5C792_THACB</name>
<dbReference type="PANTHER" id="PTHR10183">
    <property type="entry name" value="CALPAIN"/>
    <property type="match status" value="1"/>
</dbReference>
<evidence type="ECO:0000256" key="4">
    <source>
        <dbReference type="ARBA" id="ARBA00022807"/>
    </source>
</evidence>
<dbReference type="Pfam" id="PF00648">
    <property type="entry name" value="Peptidase_C2"/>
    <property type="match status" value="1"/>
</dbReference>
<evidence type="ECO:0000259" key="6">
    <source>
        <dbReference type="PROSITE" id="PS50203"/>
    </source>
</evidence>
<proteinExistence type="inferred from homology"/>
<dbReference type="InterPro" id="IPR038765">
    <property type="entry name" value="Papain-like_cys_pep_sf"/>
</dbReference>
<dbReference type="AlphaFoldDB" id="M5C792"/>
<dbReference type="GO" id="GO:0004198">
    <property type="term" value="F:calcium-dependent cysteine-type endopeptidase activity"/>
    <property type="evidence" value="ECO:0007669"/>
    <property type="project" value="InterPro"/>
</dbReference>
<keyword evidence="3" id="KW-0378">Hydrolase</keyword>
<dbReference type="HOGENOM" id="CLU_075890_0_0_1"/>
<sequence length="253" mass="28934">MPSILSYIDRIISPEIEIETKLPESQPSSRVNFQQQKETADLLCTEELEIATARCRRKVEAIIKDCRARNCRFRDIEFDLEGDKDRCLYGLNPDYGSLPAPADVLRVTQIFEDPQFFIDDASSSDIAQGALVNRICVHKDQEVGVYGFVFYRDSGWIDVVIDDLLYTRIPKFEELIEEQKDLYHGDRDRFEARARVGGKTLYFSRSKTEDETWLPLLEKAYAKLNGDYQAIIGGFDAEAIEALTGYATFPFLG</sequence>
<gene>
    <name evidence="7" type="ORF">BN14_09274</name>
</gene>
<evidence type="ECO:0000256" key="5">
    <source>
        <dbReference type="PROSITE-ProRule" id="PRU00239"/>
    </source>
</evidence>
<organism evidence="7 8">
    <name type="scientific">Thanatephorus cucumeris (strain AG1-IB / isolate 7/3/14)</name>
    <name type="common">Lettuce bottom rot fungus</name>
    <name type="synonym">Rhizoctonia solani</name>
    <dbReference type="NCBI Taxonomy" id="1108050"/>
    <lineage>
        <taxon>Eukaryota</taxon>
        <taxon>Fungi</taxon>
        <taxon>Dikarya</taxon>
        <taxon>Basidiomycota</taxon>
        <taxon>Agaricomycotina</taxon>
        <taxon>Agaricomycetes</taxon>
        <taxon>Cantharellales</taxon>
        <taxon>Ceratobasidiaceae</taxon>
        <taxon>Rhizoctonia</taxon>
        <taxon>Rhizoctonia solani AG-1</taxon>
    </lineage>
</organism>
<dbReference type="InterPro" id="IPR001300">
    <property type="entry name" value="Peptidase_C2_calpain_cat"/>
</dbReference>
<accession>M5C792</accession>
<comment type="caution">
    <text evidence="7">The sequence shown here is derived from an EMBL/GenBank/DDBJ whole genome shotgun (WGS) entry which is preliminary data.</text>
</comment>
<comment type="similarity">
    <text evidence="1">Belongs to the peptidase C2 family.</text>
</comment>